<sequence length="486" mass="52248">MKELFGRLKPLQSFASQDDTGLKRIFGPWHLIMLGVGVTVGSGLFSLTGVAAGQHAGPAVILSFIIAPIACGFSGLCYAELAGMISSGGAAYSYSYIALGEIAAWTVGWNLILEYTLAAATVASSWSGYLNSLLKGWGIFIDPRLTASTFTKVTLSDGSIAQAWFNLPTVVILFLVTLLLMRGMTQSSRINIVIVTIKVLVIASVLIVCFPHIKLSNYQPFIPPNSGEFGQFGISGVMRAAGMAFFAYLGFDVVCSTTADTKNPQRDIPIGVIGTLIACTIIYVVFAGVLVGVVNYHLMEHDANPVATAIDIAHMPWLATLVKLGVTLGYISVLYGILLGESRVGLSMAKDKLLPGFFGKVHQKSATPWNMHIISFVVSAILAGIFPISLLGNLTSIATLFSFIVVCICVLALRLRKPDITRSFKVPGGTFLIPILGIISCCAVMVSMDIGTWTRLFVWWVAGMIFYAFYGAKKSLLRRETLSGRK</sequence>
<feature type="transmembrane region" description="Helical" evidence="6">
    <location>
        <begin position="369"/>
        <end position="388"/>
    </location>
</feature>
<name>A0A6P1NG87_9PROT</name>
<keyword evidence="3 6" id="KW-0812">Transmembrane</keyword>
<gene>
    <name evidence="7" type="ORF">GT348_03730</name>
</gene>
<feature type="transmembrane region" description="Helical" evidence="6">
    <location>
        <begin position="394"/>
        <end position="414"/>
    </location>
</feature>
<feature type="transmembrane region" description="Helical" evidence="6">
    <location>
        <begin position="91"/>
        <end position="112"/>
    </location>
</feature>
<proteinExistence type="predicted"/>
<feature type="transmembrane region" description="Helical" evidence="6">
    <location>
        <begin position="426"/>
        <end position="446"/>
    </location>
</feature>
<dbReference type="Gene3D" id="1.20.1740.10">
    <property type="entry name" value="Amino acid/polyamine transporter I"/>
    <property type="match status" value="1"/>
</dbReference>
<feature type="transmembrane region" description="Helical" evidence="6">
    <location>
        <begin position="163"/>
        <end position="180"/>
    </location>
</feature>
<comment type="subcellular location">
    <subcellularLocation>
        <location evidence="1">Membrane</location>
        <topology evidence="1">Multi-pass membrane protein</topology>
    </subcellularLocation>
</comment>
<dbReference type="GO" id="GO:0016020">
    <property type="term" value="C:membrane"/>
    <property type="evidence" value="ECO:0007669"/>
    <property type="project" value="UniProtKB-SubCell"/>
</dbReference>
<feature type="transmembrane region" description="Helical" evidence="6">
    <location>
        <begin position="31"/>
        <end position="53"/>
    </location>
</feature>
<feature type="transmembrane region" description="Helical" evidence="6">
    <location>
        <begin position="192"/>
        <end position="213"/>
    </location>
</feature>
<keyword evidence="8" id="KW-1185">Reference proteome</keyword>
<feature type="transmembrane region" description="Helical" evidence="6">
    <location>
        <begin position="317"/>
        <end position="340"/>
    </location>
</feature>
<evidence type="ECO:0000256" key="4">
    <source>
        <dbReference type="ARBA" id="ARBA00022989"/>
    </source>
</evidence>
<dbReference type="PIRSF" id="PIRSF006060">
    <property type="entry name" value="AA_transporter"/>
    <property type="match status" value="1"/>
</dbReference>
<keyword evidence="5 6" id="KW-0472">Membrane</keyword>
<dbReference type="RefSeq" id="WP_160618571.1">
    <property type="nucleotide sequence ID" value="NZ_CP047652.1"/>
</dbReference>
<evidence type="ECO:0000256" key="5">
    <source>
        <dbReference type="ARBA" id="ARBA00023136"/>
    </source>
</evidence>
<dbReference type="Pfam" id="PF13520">
    <property type="entry name" value="AA_permease_2"/>
    <property type="match status" value="1"/>
</dbReference>
<keyword evidence="2" id="KW-0813">Transport</keyword>
<feature type="transmembrane region" description="Helical" evidence="6">
    <location>
        <begin position="233"/>
        <end position="251"/>
    </location>
</feature>
<evidence type="ECO:0000256" key="1">
    <source>
        <dbReference type="ARBA" id="ARBA00004141"/>
    </source>
</evidence>
<feature type="transmembrane region" description="Helical" evidence="6">
    <location>
        <begin position="272"/>
        <end position="297"/>
    </location>
</feature>
<protein>
    <submittedName>
        <fullName evidence="7">Amino acid permease</fullName>
    </submittedName>
</protein>
<dbReference type="AlphaFoldDB" id="A0A6P1NG87"/>
<dbReference type="InterPro" id="IPR002293">
    <property type="entry name" value="AA/rel_permease1"/>
</dbReference>
<dbReference type="GO" id="GO:0015171">
    <property type="term" value="F:amino acid transmembrane transporter activity"/>
    <property type="evidence" value="ECO:0007669"/>
    <property type="project" value="TreeGrafter"/>
</dbReference>
<keyword evidence="4 6" id="KW-1133">Transmembrane helix</keyword>
<evidence type="ECO:0000313" key="7">
    <source>
        <dbReference type="EMBL" id="QHI95494.1"/>
    </source>
</evidence>
<evidence type="ECO:0000256" key="2">
    <source>
        <dbReference type="ARBA" id="ARBA00022448"/>
    </source>
</evidence>
<evidence type="ECO:0000256" key="3">
    <source>
        <dbReference type="ARBA" id="ARBA00022692"/>
    </source>
</evidence>
<evidence type="ECO:0000313" key="8">
    <source>
        <dbReference type="Proteomes" id="UP000463975"/>
    </source>
</evidence>
<organism evidence="7 8">
    <name type="scientific">Aristophania vespae</name>
    <dbReference type="NCBI Taxonomy" id="2697033"/>
    <lineage>
        <taxon>Bacteria</taxon>
        <taxon>Pseudomonadati</taxon>
        <taxon>Pseudomonadota</taxon>
        <taxon>Alphaproteobacteria</taxon>
        <taxon>Acetobacterales</taxon>
        <taxon>Acetobacteraceae</taxon>
        <taxon>Aristophania</taxon>
    </lineage>
</organism>
<feature type="transmembrane region" description="Helical" evidence="6">
    <location>
        <begin position="59"/>
        <end position="79"/>
    </location>
</feature>
<dbReference type="PANTHER" id="PTHR43243:SF4">
    <property type="entry name" value="CATIONIC AMINO ACID TRANSPORTER 4"/>
    <property type="match status" value="1"/>
</dbReference>
<dbReference type="EMBL" id="CP047652">
    <property type="protein sequence ID" value="QHI95494.1"/>
    <property type="molecule type" value="Genomic_DNA"/>
</dbReference>
<dbReference type="PANTHER" id="PTHR43243">
    <property type="entry name" value="INNER MEMBRANE TRANSPORTER YGJI-RELATED"/>
    <property type="match status" value="1"/>
</dbReference>
<feature type="transmembrane region" description="Helical" evidence="6">
    <location>
        <begin position="452"/>
        <end position="470"/>
    </location>
</feature>
<dbReference type="KEGG" id="bomb:GT348_03730"/>
<evidence type="ECO:0000256" key="6">
    <source>
        <dbReference type="SAM" id="Phobius"/>
    </source>
</evidence>
<reference evidence="7 8" key="1">
    <citation type="submission" date="2020-01" db="EMBL/GenBank/DDBJ databases">
        <title>Genome sequencing of strain KACC 21507.</title>
        <authorList>
            <person name="Heo J."/>
            <person name="Kim S.-J."/>
            <person name="Kim J.-S."/>
            <person name="Hong S.-B."/>
            <person name="Kwon S.-W."/>
        </authorList>
    </citation>
    <scope>NUCLEOTIDE SEQUENCE [LARGE SCALE GENOMIC DNA]</scope>
    <source>
        <strain evidence="7 8">KACC 21507</strain>
    </source>
</reference>
<accession>A0A6P1NG87</accession>
<dbReference type="Proteomes" id="UP000463975">
    <property type="component" value="Chromosome"/>
</dbReference>